<comment type="caution">
    <text evidence="1">The sequence shown here is derived from an EMBL/GenBank/DDBJ whole genome shotgun (WGS) entry which is preliminary data.</text>
</comment>
<name>A0A151MNY3_ALLMI</name>
<dbReference type="EMBL" id="AKHW03005657">
    <property type="protein sequence ID" value="KYO26139.1"/>
    <property type="molecule type" value="Genomic_DNA"/>
</dbReference>
<reference evidence="1 2" key="1">
    <citation type="journal article" date="2012" name="Genome Biol.">
        <title>Sequencing three crocodilian genomes to illuminate the evolution of archosaurs and amniotes.</title>
        <authorList>
            <person name="St John J.A."/>
            <person name="Braun E.L."/>
            <person name="Isberg S.R."/>
            <person name="Miles L.G."/>
            <person name="Chong A.Y."/>
            <person name="Gongora J."/>
            <person name="Dalzell P."/>
            <person name="Moran C."/>
            <person name="Bed'hom B."/>
            <person name="Abzhanov A."/>
            <person name="Burgess S.C."/>
            <person name="Cooksey A.M."/>
            <person name="Castoe T.A."/>
            <person name="Crawford N.G."/>
            <person name="Densmore L.D."/>
            <person name="Drew J.C."/>
            <person name="Edwards S.V."/>
            <person name="Faircloth B.C."/>
            <person name="Fujita M.K."/>
            <person name="Greenwold M.J."/>
            <person name="Hoffmann F.G."/>
            <person name="Howard J.M."/>
            <person name="Iguchi T."/>
            <person name="Janes D.E."/>
            <person name="Khan S.Y."/>
            <person name="Kohno S."/>
            <person name="de Koning A.J."/>
            <person name="Lance S.L."/>
            <person name="McCarthy F.M."/>
            <person name="McCormack J.E."/>
            <person name="Merchant M.E."/>
            <person name="Peterson D.G."/>
            <person name="Pollock D.D."/>
            <person name="Pourmand N."/>
            <person name="Raney B.J."/>
            <person name="Roessler K.A."/>
            <person name="Sanford J.R."/>
            <person name="Sawyer R.H."/>
            <person name="Schmidt C.J."/>
            <person name="Triplett E.W."/>
            <person name="Tuberville T.D."/>
            <person name="Venegas-Anaya M."/>
            <person name="Howard J.T."/>
            <person name="Jarvis E.D."/>
            <person name="Guillette L.J.Jr."/>
            <person name="Glenn T.C."/>
            <person name="Green R.E."/>
            <person name="Ray D.A."/>
        </authorList>
    </citation>
    <scope>NUCLEOTIDE SEQUENCE [LARGE SCALE GENOMIC DNA]</scope>
    <source>
        <strain evidence="1">KSC_2009_1</strain>
    </source>
</reference>
<dbReference type="AlphaFoldDB" id="A0A151MNY3"/>
<evidence type="ECO:0000313" key="2">
    <source>
        <dbReference type="Proteomes" id="UP000050525"/>
    </source>
</evidence>
<evidence type="ECO:0000313" key="1">
    <source>
        <dbReference type="EMBL" id="KYO26139.1"/>
    </source>
</evidence>
<proteinExistence type="predicted"/>
<keyword evidence="2" id="KW-1185">Reference proteome</keyword>
<protein>
    <submittedName>
        <fullName evidence="1">Uncharacterized protein</fullName>
    </submittedName>
</protein>
<sequence length="148" mass="17014">MMFRYIIYNPLLKNGHCGFAESFCSITTRQSSSGKKVLQAQETLQRSSTWTLGFQSSLEETFTTLNHSPGIQSKLQEHCQVRRTSSGSFHLGSIIPPVNLVFAKASDKELDKMQHEEEWWVWASGKDMMTTIRYWKLHVQEAPVSLWT</sequence>
<organism evidence="1 2">
    <name type="scientific">Alligator mississippiensis</name>
    <name type="common">American alligator</name>
    <dbReference type="NCBI Taxonomy" id="8496"/>
    <lineage>
        <taxon>Eukaryota</taxon>
        <taxon>Metazoa</taxon>
        <taxon>Chordata</taxon>
        <taxon>Craniata</taxon>
        <taxon>Vertebrata</taxon>
        <taxon>Euteleostomi</taxon>
        <taxon>Archelosauria</taxon>
        <taxon>Archosauria</taxon>
        <taxon>Crocodylia</taxon>
        <taxon>Alligatoridae</taxon>
        <taxon>Alligatorinae</taxon>
        <taxon>Alligator</taxon>
    </lineage>
</organism>
<gene>
    <name evidence="1" type="ORF">Y1Q_0003887</name>
</gene>
<accession>A0A151MNY3</accession>
<dbReference type="Proteomes" id="UP000050525">
    <property type="component" value="Unassembled WGS sequence"/>
</dbReference>